<evidence type="ECO:0000259" key="1">
    <source>
        <dbReference type="Pfam" id="PF02897"/>
    </source>
</evidence>
<comment type="caution">
    <text evidence="2">The sequence shown here is derived from an EMBL/GenBank/DDBJ whole genome shotgun (WGS) entry which is preliminary data.</text>
</comment>
<dbReference type="InterPro" id="IPR023302">
    <property type="entry name" value="Pept_S9A_N"/>
</dbReference>
<accession>T1DBF7</accession>
<organism evidence="2">
    <name type="scientific">mine drainage metagenome</name>
    <dbReference type="NCBI Taxonomy" id="410659"/>
    <lineage>
        <taxon>unclassified sequences</taxon>
        <taxon>metagenomes</taxon>
        <taxon>ecological metagenomes</taxon>
    </lineage>
</organism>
<feature type="domain" description="Peptidase S9A N-terminal" evidence="1">
    <location>
        <begin position="11"/>
        <end position="281"/>
    </location>
</feature>
<reference evidence="2" key="1">
    <citation type="submission" date="2013-08" db="EMBL/GenBank/DDBJ databases">
        <authorList>
            <person name="Mendez C."/>
            <person name="Richter M."/>
            <person name="Ferrer M."/>
            <person name="Sanchez J."/>
        </authorList>
    </citation>
    <scope>NUCLEOTIDE SEQUENCE</scope>
</reference>
<protein>
    <submittedName>
        <fullName evidence="2">Prolyl endopeptidase</fullName>
    </submittedName>
</protein>
<dbReference type="AlphaFoldDB" id="T1DBF7"/>
<dbReference type="PANTHER" id="PTHR42881">
    <property type="entry name" value="PROLYL ENDOPEPTIDASE"/>
    <property type="match status" value="1"/>
</dbReference>
<dbReference type="GO" id="GO:0005829">
    <property type="term" value="C:cytosol"/>
    <property type="evidence" value="ECO:0007669"/>
    <property type="project" value="TreeGrafter"/>
</dbReference>
<dbReference type="PANTHER" id="PTHR42881:SF2">
    <property type="entry name" value="PROLYL ENDOPEPTIDASE"/>
    <property type="match status" value="1"/>
</dbReference>
<gene>
    <name evidence="2" type="ORF">B1B_00206</name>
</gene>
<dbReference type="SUPFAM" id="SSF50993">
    <property type="entry name" value="Peptidase/esterase 'gauge' domain"/>
    <property type="match status" value="1"/>
</dbReference>
<dbReference type="EMBL" id="AUZY01000159">
    <property type="protein sequence ID" value="EQD79445.1"/>
    <property type="molecule type" value="Genomic_DNA"/>
</dbReference>
<dbReference type="InterPro" id="IPR029058">
    <property type="entry name" value="AB_hydrolase_fold"/>
</dbReference>
<dbReference type="Gene3D" id="3.40.50.1820">
    <property type="entry name" value="alpha/beta hydrolase"/>
    <property type="match status" value="1"/>
</dbReference>
<dbReference type="GO" id="GO:0070012">
    <property type="term" value="F:oligopeptidase activity"/>
    <property type="evidence" value="ECO:0007669"/>
    <property type="project" value="TreeGrafter"/>
</dbReference>
<dbReference type="GO" id="GO:0004252">
    <property type="term" value="F:serine-type endopeptidase activity"/>
    <property type="evidence" value="ECO:0007669"/>
    <property type="project" value="InterPro"/>
</dbReference>
<name>T1DBF7_9ZZZZ</name>
<sequence length="351" mass="38741">MHDPAPVPSTPQRPVTDVYHGTEVVDEYRWLEDGADPRVLRWSRAQDRRAADWLGKSPLHRRILREVSAWYRTGRWSVLGIWSQGAAAGSSPAGPRVFLLRSDPRHPRPCLWAYPADLAARRGELLLDPSRLGGRSGLSIDLVSPSPDGSRVALCLSRGGSEQGPLRVLDLHSKRWTGETLPRVHGATAGGSAAWAPDGRGIYYTRYPGEERPEADRAFFQRVYYHPWGSDPSGDREVMGQELPRDAEIRLAGDPETGTLLVTVAHGDGGEFSHYLRTPEGRFLRVTGPKDGIKGAALGREGLFLLDFRGDTGGRVLRLPPGEATWPRRKSCSLPVRGPARRSVRTIMPSM</sequence>
<dbReference type="Pfam" id="PF02897">
    <property type="entry name" value="Peptidase_S9_N"/>
    <property type="match status" value="1"/>
</dbReference>
<proteinExistence type="predicted"/>
<reference evidence="2" key="2">
    <citation type="journal article" date="2014" name="ISME J.">
        <title>Microbial stratification in low pH oxic and suboxic macroscopic growths along an acid mine drainage.</title>
        <authorList>
            <person name="Mendez-Garcia C."/>
            <person name="Mesa V."/>
            <person name="Sprenger R.R."/>
            <person name="Richter M."/>
            <person name="Diez M.S."/>
            <person name="Solano J."/>
            <person name="Bargiela R."/>
            <person name="Golyshina O.V."/>
            <person name="Manteca A."/>
            <person name="Ramos J.L."/>
            <person name="Gallego J.R."/>
            <person name="Llorente I."/>
            <person name="Martins Dos Santos V.A."/>
            <person name="Jensen O.N."/>
            <person name="Pelaez A.I."/>
            <person name="Sanchez J."/>
            <person name="Ferrer M."/>
        </authorList>
    </citation>
    <scope>NUCLEOTIDE SEQUENCE</scope>
</reference>
<dbReference type="InterPro" id="IPR051167">
    <property type="entry name" value="Prolyl_oligopep/macrocyclase"/>
</dbReference>
<dbReference type="Gene3D" id="2.130.10.120">
    <property type="entry name" value="Prolyl oligopeptidase, N-terminal domain"/>
    <property type="match status" value="1"/>
</dbReference>
<evidence type="ECO:0000313" key="2">
    <source>
        <dbReference type="EMBL" id="EQD79445.1"/>
    </source>
</evidence>